<dbReference type="EMBL" id="JAKMXF010000144">
    <property type="protein sequence ID" value="KAI6656304.1"/>
    <property type="molecule type" value="Genomic_DNA"/>
</dbReference>
<keyword evidence="2" id="KW-0067">ATP-binding</keyword>
<comment type="caution">
    <text evidence="4">The sequence shown here is derived from an EMBL/GenBank/DDBJ whole genome shotgun (WGS) entry which is preliminary data.</text>
</comment>
<keyword evidence="4" id="KW-0808">Transferase</keyword>
<keyword evidence="1" id="KW-0547">Nucleotide-binding</keyword>
<dbReference type="InterPro" id="IPR011009">
    <property type="entry name" value="Kinase-like_dom_sf"/>
</dbReference>
<dbReference type="GO" id="GO:0004672">
    <property type="term" value="F:protein kinase activity"/>
    <property type="evidence" value="ECO:0007669"/>
    <property type="project" value="InterPro"/>
</dbReference>
<dbReference type="PANTHER" id="PTHR44329:SF298">
    <property type="entry name" value="MIXED LINEAGE KINASE DOMAIN-LIKE PROTEIN"/>
    <property type="match status" value="1"/>
</dbReference>
<dbReference type="SUPFAM" id="SSF56112">
    <property type="entry name" value="Protein kinase-like (PK-like)"/>
    <property type="match status" value="1"/>
</dbReference>
<evidence type="ECO:0000259" key="3">
    <source>
        <dbReference type="PROSITE" id="PS50011"/>
    </source>
</evidence>
<organism evidence="4 5">
    <name type="scientific">Oopsacas minuta</name>
    <dbReference type="NCBI Taxonomy" id="111878"/>
    <lineage>
        <taxon>Eukaryota</taxon>
        <taxon>Metazoa</taxon>
        <taxon>Porifera</taxon>
        <taxon>Hexactinellida</taxon>
        <taxon>Hexasterophora</taxon>
        <taxon>Lyssacinosida</taxon>
        <taxon>Leucopsacidae</taxon>
        <taxon>Oopsacas</taxon>
    </lineage>
</organism>
<dbReference type="SMART" id="SM00220">
    <property type="entry name" value="S_TKc"/>
    <property type="match status" value="1"/>
</dbReference>
<dbReference type="Gene3D" id="1.10.510.10">
    <property type="entry name" value="Transferase(Phosphotransferase) domain 1"/>
    <property type="match status" value="1"/>
</dbReference>
<dbReference type="Gene3D" id="3.30.200.20">
    <property type="entry name" value="Phosphorylase Kinase, domain 1"/>
    <property type="match status" value="1"/>
</dbReference>
<protein>
    <submittedName>
        <fullName evidence="4">Protein kinase</fullName>
    </submittedName>
</protein>
<evidence type="ECO:0000256" key="2">
    <source>
        <dbReference type="ARBA" id="ARBA00022840"/>
    </source>
</evidence>
<keyword evidence="4" id="KW-0418">Kinase</keyword>
<proteinExistence type="predicted"/>
<feature type="domain" description="Protein kinase" evidence="3">
    <location>
        <begin position="1"/>
        <end position="263"/>
    </location>
</feature>
<dbReference type="Pfam" id="PF00069">
    <property type="entry name" value="Pkinase"/>
    <property type="match status" value="1"/>
</dbReference>
<dbReference type="InterPro" id="IPR000719">
    <property type="entry name" value="Prot_kinase_dom"/>
</dbReference>
<gene>
    <name evidence="4" type="ORF">LOD99_1104</name>
</gene>
<dbReference type="PANTHER" id="PTHR44329">
    <property type="entry name" value="SERINE/THREONINE-PROTEIN KINASE TNNI3K-RELATED"/>
    <property type="match status" value="1"/>
</dbReference>
<evidence type="ECO:0000313" key="4">
    <source>
        <dbReference type="EMBL" id="KAI6656304.1"/>
    </source>
</evidence>
<dbReference type="AlphaFoldDB" id="A0AAV7K6A2"/>
<dbReference type="GO" id="GO:0097527">
    <property type="term" value="P:necroptotic signaling pathway"/>
    <property type="evidence" value="ECO:0007669"/>
    <property type="project" value="TreeGrafter"/>
</dbReference>
<dbReference type="Proteomes" id="UP001165289">
    <property type="component" value="Unassembled WGS sequence"/>
</dbReference>
<accession>A0AAV7K6A2</accession>
<dbReference type="InterPro" id="IPR008271">
    <property type="entry name" value="Ser/Thr_kinase_AS"/>
</dbReference>
<dbReference type="InterPro" id="IPR051681">
    <property type="entry name" value="Ser/Thr_Kinases-Pseudokinases"/>
</dbReference>
<dbReference type="PROSITE" id="PS50011">
    <property type="entry name" value="PROTEIN_KINASE_DOM"/>
    <property type="match status" value="1"/>
</dbReference>
<dbReference type="PROSITE" id="PS00108">
    <property type="entry name" value="PROTEIN_KINASE_ST"/>
    <property type="match status" value="1"/>
</dbReference>
<sequence length="285" mass="31917">MAANTRRSCSEVLKVHTNLGTLAPSRFDCRLVLYNDLLIEDLLDKGQYGSVYKGIWQGVSIAIKELDDCTDPKEFSDEGGSLYRVLHVEKRQLDPDSVTSLLTDIAKGLSYLHAQNVIHRDLKSKNVLLTKEPLRAKLCDFGVSKLQAKDSTQTDDVGTLLWMAPEVVRSRCHSEGSDVYSYGAVIYEVLTNSLPFSDTKELNHYNIMYLMCMEAKRLTLPECVLPKTPLQIKYIIDRCLDHSVDMRPPASDLVELLGGVDWEETCSLGSDTLSDDMDAFDDEGV</sequence>
<evidence type="ECO:0000313" key="5">
    <source>
        <dbReference type="Proteomes" id="UP001165289"/>
    </source>
</evidence>
<name>A0AAV7K6A2_9METZ</name>
<evidence type="ECO:0000256" key="1">
    <source>
        <dbReference type="ARBA" id="ARBA00022741"/>
    </source>
</evidence>
<dbReference type="GO" id="GO:0005524">
    <property type="term" value="F:ATP binding"/>
    <property type="evidence" value="ECO:0007669"/>
    <property type="project" value="UniProtKB-KW"/>
</dbReference>
<keyword evidence="5" id="KW-1185">Reference proteome</keyword>
<reference evidence="4 5" key="1">
    <citation type="journal article" date="2023" name="BMC Biol.">
        <title>The compact genome of the sponge Oopsacas minuta (Hexactinellida) is lacking key metazoan core genes.</title>
        <authorList>
            <person name="Santini S."/>
            <person name="Schenkelaars Q."/>
            <person name="Jourda C."/>
            <person name="Duchesne M."/>
            <person name="Belahbib H."/>
            <person name="Rocher C."/>
            <person name="Selva M."/>
            <person name="Riesgo A."/>
            <person name="Vervoort M."/>
            <person name="Leys S.P."/>
            <person name="Kodjabachian L."/>
            <person name="Le Bivic A."/>
            <person name="Borchiellini C."/>
            <person name="Claverie J.M."/>
            <person name="Renard E."/>
        </authorList>
    </citation>
    <scope>NUCLEOTIDE SEQUENCE [LARGE SCALE GENOMIC DNA]</scope>
    <source>
        <strain evidence="4">SPO-2</strain>
    </source>
</reference>